<gene>
    <name evidence="15" type="ORF">BRADI_3g33217v3</name>
</gene>
<dbReference type="PANTHER" id="PTHR10201">
    <property type="entry name" value="MATRIX METALLOPROTEINASE"/>
    <property type="match status" value="1"/>
</dbReference>
<dbReference type="Pfam" id="PF01471">
    <property type="entry name" value="PG_binding_1"/>
    <property type="match status" value="1"/>
</dbReference>
<feature type="binding site" evidence="11">
    <location>
        <position position="251"/>
    </location>
    <ligand>
        <name>Zn(2+)</name>
        <dbReference type="ChEBI" id="CHEBI:29105"/>
        <label>1</label>
    </ligand>
</feature>
<feature type="binding site" evidence="11">
    <location>
        <position position="261"/>
    </location>
    <ligand>
        <name>Zn(2+)</name>
        <dbReference type="ChEBI" id="CHEBI:29105"/>
        <label>1</label>
    </ligand>
</feature>
<feature type="binding site" evidence="11">
    <location>
        <position position="290"/>
    </location>
    <ligand>
        <name>Zn(2+)</name>
        <dbReference type="ChEBI" id="CHEBI:29105"/>
        <label>2</label>
        <note>catalytic</note>
    </ligand>
</feature>
<dbReference type="InterPro" id="IPR024079">
    <property type="entry name" value="MetalloPept_cat_dom_sf"/>
</dbReference>
<dbReference type="Gene3D" id="3.40.390.10">
    <property type="entry name" value="Collagenase (Catalytic Domain)"/>
    <property type="match status" value="1"/>
</dbReference>
<dbReference type="CDD" id="cd04278">
    <property type="entry name" value="ZnMc_MMP"/>
    <property type="match status" value="1"/>
</dbReference>
<dbReference type="KEGG" id="bdi:100844905"/>
<accession>A0A2K2D0S2</accession>
<evidence type="ECO:0000256" key="1">
    <source>
        <dbReference type="ARBA" id="ARBA00009614"/>
    </source>
</evidence>
<dbReference type="PANTHER" id="PTHR10201:SF321">
    <property type="entry name" value="METALLOENDOPROTEINASE 4-MMP"/>
    <property type="match status" value="1"/>
</dbReference>
<feature type="binding site" evidence="11">
    <location>
        <position position="308"/>
    </location>
    <ligand>
        <name>Zn(2+)</name>
        <dbReference type="ChEBI" id="CHEBI:29105"/>
        <label>2</label>
        <note>catalytic</note>
    </ligand>
</feature>
<dbReference type="GO" id="GO:0030198">
    <property type="term" value="P:extracellular matrix organization"/>
    <property type="evidence" value="ECO:0000318"/>
    <property type="project" value="GO_Central"/>
</dbReference>
<evidence type="ECO:0000313" key="16">
    <source>
        <dbReference type="EnsemblPlants" id="PNT67877"/>
    </source>
</evidence>
<feature type="binding site" evidence="11">
    <location>
        <position position="300"/>
    </location>
    <ligand>
        <name>Zn(2+)</name>
        <dbReference type="ChEBI" id="CHEBI:29105"/>
        <label>2</label>
        <note>catalytic</note>
    </ligand>
</feature>
<feature type="binding site" evidence="11">
    <location>
        <position position="263"/>
    </location>
    <ligand>
        <name>Ca(2+)</name>
        <dbReference type="ChEBI" id="CHEBI:29108"/>
        <label>3</label>
    </ligand>
</feature>
<feature type="short sequence motif" description="Cysteine switch" evidence="12">
    <location>
        <begin position="127"/>
        <end position="152"/>
    </location>
</feature>
<dbReference type="STRING" id="15368.A0A2K2D0S2"/>
<proteinExistence type="inferred from homology"/>
<evidence type="ECO:0000256" key="5">
    <source>
        <dbReference type="ARBA" id="ARBA00022801"/>
    </source>
</evidence>
<dbReference type="GO" id="GO:0031012">
    <property type="term" value="C:extracellular matrix"/>
    <property type="evidence" value="ECO:0007669"/>
    <property type="project" value="InterPro"/>
</dbReference>
<dbReference type="InterPro" id="IPR021190">
    <property type="entry name" value="Pept_M10A"/>
</dbReference>
<keyword evidence="8" id="KW-0865">Zymogen</keyword>
<feature type="binding site" evidence="11">
    <location>
        <position position="294"/>
    </location>
    <ligand>
        <name>Zn(2+)</name>
        <dbReference type="ChEBI" id="CHEBI:29105"/>
        <label>2</label>
        <note>catalytic</note>
    </ligand>
</feature>
<dbReference type="InterPro" id="IPR001818">
    <property type="entry name" value="Pept_M10_metallopeptidase"/>
</dbReference>
<feature type="binding site" description="in inhibited form" evidence="11">
    <location>
        <position position="129"/>
    </location>
    <ligand>
        <name>Zn(2+)</name>
        <dbReference type="ChEBI" id="CHEBI:29105"/>
        <label>2</label>
        <note>catalytic</note>
    </ligand>
</feature>
<evidence type="ECO:0000313" key="17">
    <source>
        <dbReference type="Proteomes" id="UP000008810"/>
    </source>
</evidence>
<feature type="binding site" evidence="11">
    <location>
        <position position="236"/>
    </location>
    <ligand>
        <name>Zn(2+)</name>
        <dbReference type="ChEBI" id="CHEBI:29105"/>
        <label>1</label>
    </ligand>
</feature>
<reference evidence="16" key="3">
    <citation type="submission" date="2018-08" db="UniProtKB">
        <authorList>
            <consortium name="EnsemblPlants"/>
        </authorList>
    </citation>
    <scope>IDENTIFICATION</scope>
    <source>
        <strain evidence="16">cv. Bd21</strain>
    </source>
</reference>
<keyword evidence="9" id="KW-0325">Glycoprotein</keyword>
<evidence type="ECO:0000256" key="7">
    <source>
        <dbReference type="ARBA" id="ARBA00023049"/>
    </source>
</evidence>
<feature type="binding site" evidence="11">
    <location>
        <position position="266"/>
    </location>
    <ligand>
        <name>Ca(2+)</name>
        <dbReference type="ChEBI" id="CHEBI:29108"/>
        <label>3</label>
    </ligand>
</feature>
<evidence type="ECO:0000256" key="8">
    <source>
        <dbReference type="ARBA" id="ARBA00023145"/>
    </source>
</evidence>
<dbReference type="InterPro" id="IPR006026">
    <property type="entry name" value="Peptidase_Metallo"/>
</dbReference>
<keyword evidence="2" id="KW-0645">Protease</keyword>
<dbReference type="EnsemblPlants" id="PNT67877">
    <property type="protein sequence ID" value="PNT67877"/>
    <property type="gene ID" value="BRADI_3g33217v3"/>
</dbReference>
<dbReference type="SUPFAM" id="SSF47090">
    <property type="entry name" value="PGBD-like"/>
    <property type="match status" value="1"/>
</dbReference>
<dbReference type="ExpressionAtlas" id="A0A2K2D0S2">
    <property type="expression patterns" value="baseline"/>
</dbReference>
<evidence type="ECO:0000313" key="15">
    <source>
        <dbReference type="EMBL" id="PNT67877.1"/>
    </source>
</evidence>
<dbReference type="InterPro" id="IPR036365">
    <property type="entry name" value="PGBD-like_sf"/>
</dbReference>
<dbReference type="GO" id="GO:0004222">
    <property type="term" value="F:metalloendopeptidase activity"/>
    <property type="evidence" value="ECO:0000318"/>
    <property type="project" value="GO_Central"/>
</dbReference>
<keyword evidence="17" id="KW-1185">Reference proteome</keyword>
<dbReference type="GO" id="GO:0008270">
    <property type="term" value="F:zinc ion binding"/>
    <property type="evidence" value="ECO:0007669"/>
    <property type="project" value="InterPro"/>
</dbReference>
<feature type="chain" id="PRO_5043158578" description="Peptidase metallopeptidase domain-containing protein" evidence="13">
    <location>
        <begin position="29"/>
        <end position="380"/>
    </location>
</feature>
<keyword evidence="6 11" id="KW-0862">Zinc</keyword>
<evidence type="ECO:0000256" key="3">
    <source>
        <dbReference type="ARBA" id="ARBA00022723"/>
    </source>
</evidence>
<feature type="active site" evidence="10">
    <location>
        <position position="291"/>
    </location>
</feature>
<comment type="cofactor">
    <cofactor evidence="11">
        <name>Zn(2+)</name>
        <dbReference type="ChEBI" id="CHEBI:29105"/>
    </cofactor>
    <text evidence="11">Binds 2 Zn(2+) ions per subunit.</text>
</comment>
<dbReference type="PROSITE" id="PS51257">
    <property type="entry name" value="PROKAR_LIPOPROTEIN"/>
    <property type="match status" value="1"/>
</dbReference>
<protein>
    <recommendedName>
        <fullName evidence="14">Peptidase metallopeptidase domain-containing protein</fullName>
    </recommendedName>
</protein>
<evidence type="ECO:0000256" key="10">
    <source>
        <dbReference type="PIRSR" id="PIRSR621190-1"/>
    </source>
</evidence>
<reference evidence="15" key="2">
    <citation type="submission" date="2017-06" db="EMBL/GenBank/DDBJ databases">
        <title>WGS assembly of Brachypodium distachyon.</title>
        <authorList>
            <consortium name="The International Brachypodium Initiative"/>
            <person name="Lucas S."/>
            <person name="Harmon-Smith M."/>
            <person name="Lail K."/>
            <person name="Tice H."/>
            <person name="Grimwood J."/>
            <person name="Bruce D."/>
            <person name="Barry K."/>
            <person name="Shu S."/>
            <person name="Lindquist E."/>
            <person name="Wang M."/>
            <person name="Pitluck S."/>
            <person name="Vogel J.P."/>
            <person name="Garvin D.F."/>
            <person name="Mockler T.C."/>
            <person name="Schmutz J."/>
            <person name="Rokhsar D."/>
            <person name="Bevan M.W."/>
        </authorList>
    </citation>
    <scope>NUCLEOTIDE SEQUENCE</scope>
    <source>
        <strain evidence="15">Bd21</strain>
    </source>
</reference>
<keyword evidence="11" id="KW-0106">Calcium</keyword>
<keyword evidence="7" id="KW-0482">Metalloprotease</keyword>
<feature type="domain" description="Peptidase metallopeptidase" evidence="14">
    <location>
        <begin position="160"/>
        <end position="335"/>
    </location>
</feature>
<feature type="binding site" evidence="11">
    <location>
        <position position="238"/>
    </location>
    <ligand>
        <name>Zn(2+)</name>
        <dbReference type="ChEBI" id="CHEBI:29105"/>
        <label>1</label>
    </ligand>
</feature>
<feature type="signal peptide" evidence="13">
    <location>
        <begin position="1"/>
        <end position="28"/>
    </location>
</feature>
<dbReference type="EMBL" id="CM000882">
    <property type="protein sequence ID" value="PNT67877.1"/>
    <property type="molecule type" value="Genomic_DNA"/>
</dbReference>
<dbReference type="PRINTS" id="PR00138">
    <property type="entry name" value="MATRIXIN"/>
</dbReference>
<dbReference type="InterPro" id="IPR002477">
    <property type="entry name" value="Peptidoglycan-bd-like"/>
</dbReference>
<sequence length="380" mass="40725">MLPCRGARAAACLLLLLTAAILSSCAGAGRPSPVQHRHGSAGAGWHSFKRLLHARRGSRVTGLGELKRYLDTFGYMPEHAGDHATPTTTDDAFDERLEAAVKRYQSRLGLPVSGRLDAATLDRIMSPRCGVEDHGMSVSVAGGVPPEHGGAVSRFSFFKGQPRWARPQSESESDPAIVLTYAASPTATVGYLPPDAVRAVLQRAFTRWARVIPVSFVETDDYDAADIKVGFYEGSHGDGVPFDGPLGVLGHAFSPKNGRLHLDASERWAVDFGGEMETSSAIDLESVVTHEIGHVLGLGHSTSQEAVMYPSIKPLQRKADLTIDDVEGVQLLYGSNPDFRLSSLYNERATSRSPARSSWAASSGRLGIVGVVLVILVTQL</sequence>
<evidence type="ECO:0000256" key="6">
    <source>
        <dbReference type="ARBA" id="ARBA00022833"/>
    </source>
</evidence>
<keyword evidence="3 11" id="KW-0479">Metal-binding</keyword>
<feature type="binding site" evidence="11">
    <location>
        <position position="266"/>
    </location>
    <ligand>
        <name>Ca(2+)</name>
        <dbReference type="ChEBI" id="CHEBI:29108"/>
        <label>1</label>
    </ligand>
</feature>
<feature type="binding site" evidence="11">
    <location>
        <position position="244"/>
    </location>
    <ligand>
        <name>Ca(2+)</name>
        <dbReference type="ChEBI" id="CHEBI:29108"/>
        <label>3</label>
    </ligand>
</feature>
<organism evidence="15">
    <name type="scientific">Brachypodium distachyon</name>
    <name type="common">Purple false brome</name>
    <name type="synonym">Trachynia distachya</name>
    <dbReference type="NCBI Taxonomy" id="15368"/>
    <lineage>
        <taxon>Eukaryota</taxon>
        <taxon>Viridiplantae</taxon>
        <taxon>Streptophyta</taxon>
        <taxon>Embryophyta</taxon>
        <taxon>Tracheophyta</taxon>
        <taxon>Spermatophyta</taxon>
        <taxon>Magnoliopsida</taxon>
        <taxon>Liliopsida</taxon>
        <taxon>Poales</taxon>
        <taxon>Poaceae</taxon>
        <taxon>BOP clade</taxon>
        <taxon>Pooideae</taxon>
        <taxon>Stipodae</taxon>
        <taxon>Brachypodieae</taxon>
        <taxon>Brachypodium</taxon>
    </lineage>
</organism>
<evidence type="ECO:0000259" key="14">
    <source>
        <dbReference type="SMART" id="SM00235"/>
    </source>
</evidence>
<dbReference type="Gramene" id="PNT67877">
    <property type="protein sequence ID" value="PNT67877"/>
    <property type="gene ID" value="BRADI_3g33217v3"/>
</dbReference>
<keyword evidence="5" id="KW-0378">Hydrolase</keyword>
<dbReference type="InterPro" id="IPR033739">
    <property type="entry name" value="M10A_MMP"/>
</dbReference>
<feature type="binding site" evidence="11">
    <location>
        <position position="243"/>
    </location>
    <ligand>
        <name>Ca(2+)</name>
        <dbReference type="ChEBI" id="CHEBI:29108"/>
        <label>3</label>
    </ligand>
</feature>
<evidence type="ECO:0000256" key="12">
    <source>
        <dbReference type="PIRSR" id="PIRSR621190-5"/>
    </source>
</evidence>
<evidence type="ECO:0000256" key="13">
    <source>
        <dbReference type="SAM" id="SignalP"/>
    </source>
</evidence>
<evidence type="ECO:0000256" key="2">
    <source>
        <dbReference type="ARBA" id="ARBA00022670"/>
    </source>
</evidence>
<dbReference type="FunFam" id="3.40.390.10:FF:000018">
    <property type="entry name" value="Metalloendoproteinase 1"/>
    <property type="match status" value="1"/>
</dbReference>
<evidence type="ECO:0000256" key="9">
    <source>
        <dbReference type="ARBA" id="ARBA00023180"/>
    </source>
</evidence>
<evidence type="ECO:0000256" key="11">
    <source>
        <dbReference type="PIRSR" id="PIRSR621190-2"/>
    </source>
</evidence>
<dbReference type="GO" id="GO:0030574">
    <property type="term" value="P:collagen catabolic process"/>
    <property type="evidence" value="ECO:0000318"/>
    <property type="project" value="GO_Central"/>
</dbReference>
<dbReference type="SUPFAM" id="SSF55486">
    <property type="entry name" value="Metalloproteases ('zincins'), catalytic domain"/>
    <property type="match status" value="1"/>
</dbReference>
<dbReference type="Proteomes" id="UP000008810">
    <property type="component" value="Chromosome 3"/>
</dbReference>
<feature type="binding site" evidence="11">
    <location>
        <position position="226"/>
    </location>
    <ligand>
        <name>Ca(2+)</name>
        <dbReference type="ChEBI" id="CHEBI:29108"/>
        <label>2</label>
    </ligand>
</feature>
<comment type="cofactor">
    <cofactor evidence="11">
        <name>Ca(2+)</name>
        <dbReference type="ChEBI" id="CHEBI:29108"/>
    </cofactor>
    <text evidence="11">Can bind about 5 Ca(2+) ions per subunit.</text>
</comment>
<dbReference type="Pfam" id="PF00413">
    <property type="entry name" value="Peptidase_M10"/>
    <property type="match status" value="1"/>
</dbReference>
<evidence type="ECO:0000256" key="4">
    <source>
        <dbReference type="ARBA" id="ARBA00022729"/>
    </source>
</evidence>
<dbReference type="GO" id="GO:0006508">
    <property type="term" value="P:proteolysis"/>
    <property type="evidence" value="ECO:0007669"/>
    <property type="project" value="UniProtKB-KW"/>
</dbReference>
<keyword evidence="4 13" id="KW-0732">Signal</keyword>
<comment type="similarity">
    <text evidence="1">Belongs to the peptidase M10A family. Matrix metalloproteinases (MMPs) subfamily.</text>
</comment>
<dbReference type="OrthoDB" id="406838at2759"/>
<dbReference type="SMART" id="SM00235">
    <property type="entry name" value="ZnMc"/>
    <property type="match status" value="1"/>
</dbReference>
<reference evidence="15 16" key="1">
    <citation type="journal article" date="2010" name="Nature">
        <title>Genome sequencing and analysis of the model grass Brachypodium distachyon.</title>
        <authorList>
            <consortium name="International Brachypodium Initiative"/>
        </authorList>
    </citation>
    <scope>NUCLEOTIDE SEQUENCE [LARGE SCALE GENOMIC DNA]</scope>
    <source>
        <strain evidence="15 16">Bd21</strain>
    </source>
</reference>
<name>A0A2K2D0S2_BRADI</name>
<dbReference type="AlphaFoldDB" id="A0A2K2D0S2"/>
<dbReference type="FunCoup" id="A0A2K2D0S2">
    <property type="interactions" value="925"/>
</dbReference>